<dbReference type="Proteomes" id="UP000887013">
    <property type="component" value="Unassembled WGS sequence"/>
</dbReference>
<gene>
    <name evidence="1" type="ORF">NPIL_422031</name>
</gene>
<comment type="caution">
    <text evidence="1">The sequence shown here is derived from an EMBL/GenBank/DDBJ whole genome shotgun (WGS) entry which is preliminary data.</text>
</comment>
<protein>
    <submittedName>
        <fullName evidence="1">Uncharacterized protein</fullName>
    </submittedName>
</protein>
<evidence type="ECO:0000313" key="1">
    <source>
        <dbReference type="EMBL" id="GFS43710.1"/>
    </source>
</evidence>
<evidence type="ECO:0000313" key="2">
    <source>
        <dbReference type="Proteomes" id="UP000887013"/>
    </source>
</evidence>
<keyword evidence="2" id="KW-1185">Reference proteome</keyword>
<organism evidence="1 2">
    <name type="scientific">Nephila pilipes</name>
    <name type="common">Giant wood spider</name>
    <name type="synonym">Nephila maculata</name>
    <dbReference type="NCBI Taxonomy" id="299642"/>
    <lineage>
        <taxon>Eukaryota</taxon>
        <taxon>Metazoa</taxon>
        <taxon>Ecdysozoa</taxon>
        <taxon>Arthropoda</taxon>
        <taxon>Chelicerata</taxon>
        <taxon>Arachnida</taxon>
        <taxon>Araneae</taxon>
        <taxon>Araneomorphae</taxon>
        <taxon>Entelegynae</taxon>
        <taxon>Araneoidea</taxon>
        <taxon>Nephilidae</taxon>
        <taxon>Nephila</taxon>
    </lineage>
</organism>
<name>A0A8X6MBG2_NEPPI</name>
<proteinExistence type="predicted"/>
<reference evidence="1" key="1">
    <citation type="submission" date="2020-08" db="EMBL/GenBank/DDBJ databases">
        <title>Multicomponent nature underlies the extraordinary mechanical properties of spider dragline silk.</title>
        <authorList>
            <person name="Kono N."/>
            <person name="Nakamura H."/>
            <person name="Mori M."/>
            <person name="Yoshida Y."/>
            <person name="Ohtoshi R."/>
            <person name="Malay A.D."/>
            <person name="Moran D.A.P."/>
            <person name="Tomita M."/>
            <person name="Numata K."/>
            <person name="Arakawa K."/>
        </authorList>
    </citation>
    <scope>NUCLEOTIDE SEQUENCE</scope>
</reference>
<dbReference type="EMBL" id="BMAW01090222">
    <property type="protein sequence ID" value="GFS43710.1"/>
    <property type="molecule type" value="Genomic_DNA"/>
</dbReference>
<dbReference type="AlphaFoldDB" id="A0A8X6MBG2"/>
<accession>A0A8X6MBG2</accession>
<sequence length="149" mass="16314">MKGNAGLEARPLIRTDCLTGGRSLMQVWEPISNLGVVLFWSQCCWSENVWSEQTDLSTMLIRWEGWSSCRGLGATFFLELTLVLGTNAGLGATLFPSPMLSSGEELSPCSHGANSNLDGQLPWSSVVKSKGSTMLVEPLQSHFWFPSRC</sequence>